<comment type="similarity">
    <text evidence="2">Belongs to the UPF0496 family.</text>
</comment>
<gene>
    <name evidence="7" type="primary">LOC101489031</name>
</gene>
<dbReference type="InterPro" id="IPR007749">
    <property type="entry name" value="DUF677"/>
</dbReference>
<dbReference type="Pfam" id="PF05055">
    <property type="entry name" value="DUF677"/>
    <property type="match status" value="2"/>
</dbReference>
<evidence type="ECO:0000256" key="1">
    <source>
        <dbReference type="ARBA" id="ARBA00004370"/>
    </source>
</evidence>
<evidence type="ECO:0000256" key="4">
    <source>
        <dbReference type="ARBA" id="ARBA00022989"/>
    </source>
</evidence>
<reference evidence="6" key="1">
    <citation type="journal article" date="2013" name="Nat. Biotechnol.">
        <title>Draft genome sequence of chickpea (Cicer arietinum) provides a resource for trait improvement.</title>
        <authorList>
            <person name="Varshney R.K."/>
            <person name="Song C."/>
            <person name="Saxena R.K."/>
            <person name="Azam S."/>
            <person name="Yu S."/>
            <person name="Sharpe A.G."/>
            <person name="Cannon S."/>
            <person name="Baek J."/>
            <person name="Rosen B.D."/>
            <person name="Tar'an B."/>
            <person name="Millan T."/>
            <person name="Zhang X."/>
            <person name="Ramsay L.D."/>
            <person name="Iwata A."/>
            <person name="Wang Y."/>
            <person name="Nelson W."/>
            <person name="Farmer A.D."/>
            <person name="Gaur P.M."/>
            <person name="Soderlund C."/>
            <person name="Penmetsa R.V."/>
            <person name="Xu C."/>
            <person name="Bharti A.K."/>
            <person name="He W."/>
            <person name="Winter P."/>
            <person name="Zhao S."/>
            <person name="Hane J.K."/>
            <person name="Carrasquilla-Garcia N."/>
            <person name="Condie J.A."/>
            <person name="Upadhyaya H.D."/>
            <person name="Luo M.C."/>
            <person name="Thudi M."/>
            <person name="Gowda C.L."/>
            <person name="Singh N.P."/>
            <person name="Lichtenzveig J."/>
            <person name="Gali K.K."/>
            <person name="Rubio J."/>
            <person name="Nadarajan N."/>
            <person name="Dolezel J."/>
            <person name="Bansal K.C."/>
            <person name="Xu X."/>
            <person name="Edwards D."/>
            <person name="Zhang G."/>
            <person name="Kahl G."/>
            <person name="Gil J."/>
            <person name="Singh K.B."/>
            <person name="Datta S.K."/>
            <person name="Jackson S.A."/>
            <person name="Wang J."/>
            <person name="Cook D.R."/>
        </authorList>
    </citation>
    <scope>NUCLEOTIDE SEQUENCE [LARGE SCALE GENOMIC DNA]</scope>
    <source>
        <strain evidence="6">cv. CDC Frontier</strain>
    </source>
</reference>
<dbReference type="STRING" id="3827.A0A1S2YUD6"/>
<dbReference type="PANTHER" id="PTHR31113:SF2">
    <property type="entry name" value="OS04G0423200 PROTEIN"/>
    <property type="match status" value="1"/>
</dbReference>
<evidence type="ECO:0000256" key="2">
    <source>
        <dbReference type="ARBA" id="ARBA00009074"/>
    </source>
</evidence>
<dbReference type="RefSeq" id="XP_004510071.1">
    <property type="nucleotide sequence ID" value="XM_004510014.1"/>
</dbReference>
<keyword evidence="4" id="KW-1133">Transmembrane helix</keyword>
<dbReference type="GeneID" id="101489031"/>
<accession>A0A1S2YUD6</accession>
<evidence type="ECO:0000313" key="6">
    <source>
        <dbReference type="Proteomes" id="UP000087171"/>
    </source>
</evidence>
<sequence length="312" mass="37039">MVSEAKELRSAEKRINFHEEYHRALRTKSYSDFFNKAQLLKNQPSIYQNKKLFSEILLEPSQETIIPWIVESAILSKIPKLKKLMFTYFNISAEASHICSYLLESTNQVKYNDMYIQRTLDIIMDDHDHDHDESLDKFSQINFELDSFIMFSKNPFSNLINNEFKLISDNHSSLLHHLKSMRKSVGKKIKVMMFWKFPRSEFVGEINDQIDIAAKGTYILNRDFDTMSGLVTRVHDEVEHKKAMVKFCLERKYDRLCMKIMREVMKKSEIRFRKQVEELEEHVYLCLLTINRARCLVMKEILTKTCLKSYGM</sequence>
<dbReference type="PaxDb" id="3827-XP_004510071.1"/>
<name>A0A1S2YUD6_CICAR</name>
<comment type="subcellular location">
    <subcellularLocation>
        <location evidence="1">Membrane</location>
    </subcellularLocation>
</comment>
<evidence type="ECO:0000313" key="7">
    <source>
        <dbReference type="RefSeq" id="XP_004510071.1"/>
    </source>
</evidence>
<dbReference type="GO" id="GO:0016020">
    <property type="term" value="C:membrane"/>
    <property type="evidence" value="ECO:0007669"/>
    <property type="project" value="UniProtKB-SubCell"/>
</dbReference>
<reference evidence="7" key="2">
    <citation type="submission" date="2025-08" db="UniProtKB">
        <authorList>
            <consortium name="RefSeq"/>
        </authorList>
    </citation>
    <scope>IDENTIFICATION</scope>
    <source>
        <tissue evidence="7">Etiolated seedlings</tissue>
    </source>
</reference>
<dbReference type="PANTHER" id="PTHR31113">
    <property type="entry name" value="UPF0496 PROTEIN 3-RELATED"/>
    <property type="match status" value="1"/>
</dbReference>
<keyword evidence="5" id="KW-0472">Membrane</keyword>
<organism evidence="6 7">
    <name type="scientific">Cicer arietinum</name>
    <name type="common">Chickpea</name>
    <name type="synonym">Garbanzo</name>
    <dbReference type="NCBI Taxonomy" id="3827"/>
    <lineage>
        <taxon>Eukaryota</taxon>
        <taxon>Viridiplantae</taxon>
        <taxon>Streptophyta</taxon>
        <taxon>Embryophyta</taxon>
        <taxon>Tracheophyta</taxon>
        <taxon>Spermatophyta</taxon>
        <taxon>Magnoliopsida</taxon>
        <taxon>eudicotyledons</taxon>
        <taxon>Gunneridae</taxon>
        <taxon>Pentapetalae</taxon>
        <taxon>rosids</taxon>
        <taxon>fabids</taxon>
        <taxon>Fabales</taxon>
        <taxon>Fabaceae</taxon>
        <taxon>Papilionoideae</taxon>
        <taxon>50 kb inversion clade</taxon>
        <taxon>NPAAA clade</taxon>
        <taxon>Hologalegina</taxon>
        <taxon>IRL clade</taxon>
        <taxon>Cicereae</taxon>
        <taxon>Cicer</taxon>
    </lineage>
</organism>
<dbReference type="eggNOG" id="ENOG502QSPN">
    <property type="taxonomic scope" value="Eukaryota"/>
</dbReference>
<proteinExistence type="inferred from homology"/>
<dbReference type="Proteomes" id="UP000087171">
    <property type="component" value="Chromosome Ca7"/>
</dbReference>
<keyword evidence="6" id="KW-1185">Reference proteome</keyword>
<evidence type="ECO:0000256" key="5">
    <source>
        <dbReference type="ARBA" id="ARBA00023136"/>
    </source>
</evidence>
<dbReference type="KEGG" id="cam:101489031"/>
<dbReference type="OrthoDB" id="776561at2759"/>
<dbReference type="AlphaFoldDB" id="A0A1S2YUD6"/>
<protein>
    <submittedName>
        <fullName evidence="7">UPF0496 protein 3-like</fullName>
    </submittedName>
</protein>
<evidence type="ECO:0000256" key="3">
    <source>
        <dbReference type="ARBA" id="ARBA00022692"/>
    </source>
</evidence>
<keyword evidence="3" id="KW-0812">Transmembrane</keyword>